<reference evidence="3" key="1">
    <citation type="submission" date="2010-04" db="EMBL/GenBank/DDBJ databases">
        <title>Complete genome sequence of Nitrosococcus halophilus Nc4, a salt-adapted, aerobic obligate ammonia-oxidizing sulfur purple bacterium.</title>
        <authorList>
            <consortium name="US DOE Joint Genome Institute"/>
            <person name="Campbell M.A."/>
            <person name="Malfatti S.A."/>
            <person name="Chain P.S.G."/>
            <person name="Heidelberg J.F."/>
            <person name="Ward B.B."/>
            <person name="Klotz M.G."/>
        </authorList>
    </citation>
    <scope>NUCLEOTIDE SEQUENCE [LARGE SCALE GENOMIC DNA]</scope>
    <source>
        <strain evidence="3">Nc4</strain>
    </source>
</reference>
<evidence type="ECO:0000313" key="2">
    <source>
        <dbReference type="EMBL" id="ADE16621.1"/>
    </source>
</evidence>
<dbReference type="STRING" id="472759.Nhal_3598"/>
<name>D5C233_NITHN</name>
<dbReference type="HOGENOM" id="CLU_183677_0_0_6"/>
<dbReference type="Proteomes" id="UP000001844">
    <property type="component" value="Chromosome"/>
</dbReference>
<dbReference type="eggNOG" id="ENOG5033B9C">
    <property type="taxonomic scope" value="Bacteria"/>
</dbReference>
<sequence>MMRDDKDALDELLDGLKQQRDELRVQMHLAKLEAQEEWEEIEKKWDHEVKPKLDAIQDDTMESSKNIFNSLRSIAEEIENGYNRIKKHLE</sequence>
<accession>D5C233</accession>
<evidence type="ECO:0000313" key="3">
    <source>
        <dbReference type="Proteomes" id="UP000001844"/>
    </source>
</evidence>
<protein>
    <submittedName>
        <fullName evidence="2">Uncharacterized protein</fullName>
    </submittedName>
</protein>
<keyword evidence="3" id="KW-1185">Reference proteome</keyword>
<organism evidence="2 3">
    <name type="scientific">Nitrosococcus halophilus (strain Nc4)</name>
    <dbReference type="NCBI Taxonomy" id="472759"/>
    <lineage>
        <taxon>Bacteria</taxon>
        <taxon>Pseudomonadati</taxon>
        <taxon>Pseudomonadota</taxon>
        <taxon>Gammaproteobacteria</taxon>
        <taxon>Chromatiales</taxon>
        <taxon>Chromatiaceae</taxon>
        <taxon>Nitrosococcus</taxon>
    </lineage>
</organism>
<dbReference type="RefSeq" id="WP_013034470.1">
    <property type="nucleotide sequence ID" value="NC_013960.1"/>
</dbReference>
<proteinExistence type="predicted"/>
<dbReference type="AlphaFoldDB" id="D5C233"/>
<feature type="coiled-coil region" evidence="1">
    <location>
        <begin position="6"/>
        <end position="33"/>
    </location>
</feature>
<dbReference type="KEGG" id="nhl:Nhal_3598"/>
<keyword evidence="1" id="KW-0175">Coiled coil</keyword>
<dbReference type="EMBL" id="CP001798">
    <property type="protein sequence ID" value="ADE16621.1"/>
    <property type="molecule type" value="Genomic_DNA"/>
</dbReference>
<evidence type="ECO:0000256" key="1">
    <source>
        <dbReference type="SAM" id="Coils"/>
    </source>
</evidence>
<gene>
    <name evidence="2" type="ordered locus">Nhal_3598</name>
</gene>